<reference evidence="3 4" key="1">
    <citation type="submission" date="2019-07" db="EMBL/GenBank/DDBJ databases">
        <title>Genomic Encyclopedia of Archaeal and Bacterial Type Strains, Phase II (KMG-II): from individual species to whole genera.</title>
        <authorList>
            <person name="Goeker M."/>
        </authorList>
    </citation>
    <scope>NUCLEOTIDE SEQUENCE [LARGE SCALE GENOMIC DNA]</scope>
    <source>
        <strain evidence="3 4">ATCC BAA-252</strain>
    </source>
</reference>
<dbReference type="SUPFAM" id="SSF51120">
    <property type="entry name" value="beta-Roll"/>
    <property type="match status" value="1"/>
</dbReference>
<name>A0A562TIP8_9HYPH</name>
<keyword evidence="2" id="KW-0964">Secreted</keyword>
<dbReference type="InterPro" id="IPR018511">
    <property type="entry name" value="Hemolysin-typ_Ca-bd_CS"/>
</dbReference>
<evidence type="ECO:0000256" key="2">
    <source>
        <dbReference type="ARBA" id="ARBA00022525"/>
    </source>
</evidence>
<dbReference type="InterPro" id="IPR011049">
    <property type="entry name" value="Serralysin-like_metalloprot_C"/>
</dbReference>
<sequence length="751" mass="81484">MDFLTASTVTKPGLGLLTFFIADAQTDEIITYFGPGDVIPHADLAGRSITIGAQLTDPEGSVGSVELTLGDTTRVENYPPFMLFGDNMLGDYGEGVLDLSAALQDMSVTIYGGQNKTGAVLDTFDIELAIRQAPEQPAPPLAADVLASQFDQIVFHFDGNNNDPDDIAALPIAALLADAAGIEDKTSFFYGNNLSQANEDGRLEALDAGGAFARSLGISSYNYQEDIDGTTARLVSMINSGQSVLILEGGPMDATYRALEQADPAKLANVTLLSHSTWNQDATDIDNPSYPGLTETHSWADIRNDFPEVNLIEIADQNGGNNNFRGFYNQSWSWLDETDEPLYQDARAIMYLADEGVDAGKPNDPSDAGMLFYALTGEDDGTPADVEEYLSDPAAYTPNDEIASPILDGVSIGKNGNVVIEAETAELTGNWALSDVDGATGDGLLIWDSPTDSFNQPQDTVSFKFTVDVDGDYYMSYRGWKPDTGENHDRNNDFFFRLKTADGEVLQDHTKVFFSGNSEQFLWGTTFESNHNFAPARFEDLAAGETYILELSGRSRQAGIDRIHLNEGEFDPSTYIIDGTETDDKLFGTDDPDIMNGLDGNDDLSGWNGADVLTGGRGKDILRGHIGDDVLYGEQGADTLVGGPGADILYGGWGKDQFVFYGPDLINLQDVGWDVRALDVIEDFQLGVDTIKFGSSLGIDSMSQLKIEVHDFDGDTYVSVRVKETKDAFLVNVEDTIETSEQFVAGDPFWF</sequence>
<keyword evidence="4" id="KW-1185">Reference proteome</keyword>
<dbReference type="EMBL" id="VLLF01000001">
    <property type="protein sequence ID" value="TWI93293.1"/>
    <property type="molecule type" value="Genomic_DNA"/>
</dbReference>
<dbReference type="Gene3D" id="2.60.120.260">
    <property type="entry name" value="Galactose-binding domain-like"/>
    <property type="match status" value="1"/>
</dbReference>
<dbReference type="InterPro" id="IPR001343">
    <property type="entry name" value="Hemolysn_Ca-bd"/>
</dbReference>
<proteinExistence type="predicted"/>
<dbReference type="InterPro" id="IPR050557">
    <property type="entry name" value="RTX_toxin/Mannuronan_C5-epim"/>
</dbReference>
<dbReference type="GO" id="GO:0005509">
    <property type="term" value="F:calcium ion binding"/>
    <property type="evidence" value="ECO:0007669"/>
    <property type="project" value="InterPro"/>
</dbReference>
<evidence type="ECO:0000256" key="1">
    <source>
        <dbReference type="ARBA" id="ARBA00004613"/>
    </source>
</evidence>
<organism evidence="3 4">
    <name type="scientific">Roseibium hamelinense</name>
    <dbReference type="NCBI Taxonomy" id="150831"/>
    <lineage>
        <taxon>Bacteria</taxon>
        <taxon>Pseudomonadati</taxon>
        <taxon>Pseudomonadota</taxon>
        <taxon>Alphaproteobacteria</taxon>
        <taxon>Hyphomicrobiales</taxon>
        <taxon>Stappiaceae</taxon>
        <taxon>Roseibium</taxon>
    </lineage>
</organism>
<dbReference type="AlphaFoldDB" id="A0A562TIP8"/>
<dbReference type="GO" id="GO:0005576">
    <property type="term" value="C:extracellular region"/>
    <property type="evidence" value="ECO:0007669"/>
    <property type="project" value="UniProtKB-SubCell"/>
</dbReference>
<evidence type="ECO:0000313" key="3">
    <source>
        <dbReference type="EMBL" id="TWI93293.1"/>
    </source>
</evidence>
<comment type="subcellular location">
    <subcellularLocation>
        <location evidence="1">Secreted</location>
    </subcellularLocation>
</comment>
<accession>A0A562TIP8</accession>
<protein>
    <submittedName>
        <fullName evidence="3">Hemolysin type calcium-binding protein</fullName>
    </submittedName>
</protein>
<gene>
    <name evidence="3" type="ORF">JM93_00848</name>
</gene>
<dbReference type="Proteomes" id="UP000320593">
    <property type="component" value="Unassembled WGS sequence"/>
</dbReference>
<evidence type="ECO:0000313" key="4">
    <source>
        <dbReference type="Proteomes" id="UP000320593"/>
    </source>
</evidence>
<dbReference type="PANTHER" id="PTHR38340">
    <property type="entry name" value="S-LAYER PROTEIN"/>
    <property type="match status" value="1"/>
</dbReference>
<comment type="caution">
    <text evidence="3">The sequence shown here is derived from an EMBL/GenBank/DDBJ whole genome shotgun (WGS) entry which is preliminary data.</text>
</comment>
<dbReference type="PROSITE" id="PS00330">
    <property type="entry name" value="HEMOLYSIN_CALCIUM"/>
    <property type="match status" value="2"/>
</dbReference>
<dbReference type="Gene3D" id="2.150.10.10">
    <property type="entry name" value="Serralysin-like metalloprotease, C-terminal"/>
    <property type="match status" value="1"/>
</dbReference>
<dbReference type="Pfam" id="PF00353">
    <property type="entry name" value="HemolysinCabind"/>
    <property type="match status" value="1"/>
</dbReference>
<dbReference type="PRINTS" id="PR00313">
    <property type="entry name" value="CABNDNGRPT"/>
</dbReference>
<dbReference type="PANTHER" id="PTHR38340:SF1">
    <property type="entry name" value="S-LAYER PROTEIN"/>
    <property type="match status" value="1"/>
</dbReference>